<dbReference type="RefSeq" id="WP_348266199.1">
    <property type="nucleotide sequence ID" value="NZ_CP121194.1"/>
</dbReference>
<dbReference type="KEGG" id="epl:P4G45_09290"/>
<evidence type="ECO:0008006" key="2">
    <source>
        <dbReference type="Google" id="ProtNLM"/>
    </source>
</evidence>
<dbReference type="EMBL" id="CP121194">
    <property type="protein sequence ID" value="XBH08689.1"/>
    <property type="molecule type" value="Genomic_DNA"/>
</dbReference>
<organism evidence="1">
    <name type="scientific">Edaphobacter paludis</name>
    <dbReference type="NCBI Taxonomy" id="3035702"/>
    <lineage>
        <taxon>Bacteria</taxon>
        <taxon>Pseudomonadati</taxon>
        <taxon>Acidobacteriota</taxon>
        <taxon>Terriglobia</taxon>
        <taxon>Terriglobales</taxon>
        <taxon>Acidobacteriaceae</taxon>
        <taxon>Edaphobacter</taxon>
    </lineage>
</organism>
<accession>A0AAU7CTA0</accession>
<proteinExistence type="predicted"/>
<reference evidence="1" key="1">
    <citation type="submission" date="2023-03" db="EMBL/GenBank/DDBJ databases">
        <title>Edaphobacter sp.</title>
        <authorList>
            <person name="Huber K.J."/>
            <person name="Papendorf J."/>
            <person name="Pilke C."/>
            <person name="Bunk B."/>
            <person name="Sproeer C."/>
            <person name="Pester M."/>
        </authorList>
    </citation>
    <scope>NUCLEOTIDE SEQUENCE</scope>
    <source>
        <strain evidence="1">DSM 109919</strain>
    </source>
</reference>
<gene>
    <name evidence="1" type="ORF">P4G45_09290</name>
</gene>
<protein>
    <recommendedName>
        <fullName evidence="2">ParB/Sulfiredoxin domain-containing protein</fullName>
    </recommendedName>
</protein>
<evidence type="ECO:0000313" key="1">
    <source>
        <dbReference type="EMBL" id="XBH08689.1"/>
    </source>
</evidence>
<dbReference type="Gene3D" id="3.90.1530.10">
    <property type="entry name" value="Conserved hypothetical protein from pyrococcus furiosus pfu- 392566-001, ParB domain"/>
    <property type="match status" value="1"/>
</dbReference>
<dbReference type="AlphaFoldDB" id="A0AAU7CTA0"/>
<name>A0AAU7CTA0_9BACT</name>
<sequence length="318" mass="36082">MDRDNPRIRKFLEMYGENPTAEQFYLALGAAGDDEGDHSATFEKLKNSIQTNQGIIQPVILTRRAGQFVCIEGNTRVALYKKFLAEKIPGPWTEIMGMVYEEMGDLQVDSIRLQVHLVGTRPWDPYSKAKYLHHLRNEKNMPLALLVEFCGGKEKEVVEAINAFADMESYYRPIVQEGSFDTSRFSGFVELQKSNIKQAIAEAGFQLSDFAAWVRDEKIYPLNTVRLLPRILKHKKAKEEFIKHDARRAAEFLEQPTVTKALEDASLAQLAHALTQKIYNVSWHEKDKLCKDPNGETMQVLNEAADALEQMLGTEGAS</sequence>